<dbReference type="PANTHER" id="PTHR23322">
    <property type="entry name" value="FAS-ASSOCIATED PROTEIN"/>
    <property type="match status" value="1"/>
</dbReference>
<dbReference type="InterPro" id="IPR050730">
    <property type="entry name" value="UBX_domain-protein"/>
</dbReference>
<gene>
    <name evidence="3" type="ORF">OPV22_000317</name>
</gene>
<feature type="region of interest" description="Disordered" evidence="1">
    <location>
        <begin position="319"/>
        <end position="363"/>
    </location>
</feature>
<feature type="region of interest" description="Disordered" evidence="1">
    <location>
        <begin position="447"/>
        <end position="485"/>
    </location>
</feature>
<feature type="compositionally biased region" description="Polar residues" evidence="1">
    <location>
        <begin position="343"/>
        <end position="356"/>
    </location>
</feature>
<dbReference type="SMART" id="SM00166">
    <property type="entry name" value="UBX"/>
    <property type="match status" value="1"/>
</dbReference>
<evidence type="ECO:0000256" key="1">
    <source>
        <dbReference type="SAM" id="MobiDB-lite"/>
    </source>
</evidence>
<dbReference type="GO" id="GO:0043130">
    <property type="term" value="F:ubiquitin binding"/>
    <property type="evidence" value="ECO:0007669"/>
    <property type="project" value="TreeGrafter"/>
</dbReference>
<evidence type="ECO:0000313" key="4">
    <source>
        <dbReference type="Proteomes" id="UP001222027"/>
    </source>
</evidence>
<dbReference type="Gene3D" id="3.10.20.90">
    <property type="entry name" value="Phosphatidylinositol 3-kinase Catalytic Subunit, Chain A, domain 1"/>
    <property type="match status" value="1"/>
</dbReference>
<comment type="caution">
    <text evidence="3">The sequence shown here is derived from an EMBL/GenBank/DDBJ whole genome shotgun (WGS) entry which is preliminary data.</text>
</comment>
<feature type="region of interest" description="Disordered" evidence="1">
    <location>
        <begin position="176"/>
        <end position="201"/>
    </location>
</feature>
<name>A0AAV8RRI5_ENSVE</name>
<dbReference type="Gene3D" id="1.10.8.10">
    <property type="entry name" value="DNA helicase RuvA subunit, C-terminal domain"/>
    <property type="match status" value="1"/>
</dbReference>
<proteinExistence type="predicted"/>
<dbReference type="Pfam" id="PF14555">
    <property type="entry name" value="UBA_4"/>
    <property type="match status" value="1"/>
</dbReference>
<evidence type="ECO:0000313" key="3">
    <source>
        <dbReference type="EMBL" id="KAJ8509883.1"/>
    </source>
</evidence>
<dbReference type="InterPro" id="IPR029071">
    <property type="entry name" value="Ubiquitin-like_domsf"/>
</dbReference>
<protein>
    <recommendedName>
        <fullName evidence="2">UBX domain-containing protein</fullName>
    </recommendedName>
</protein>
<dbReference type="PANTHER" id="PTHR23322:SF93">
    <property type="entry name" value="UBX DOMAIN-CONTAINING PROTEIN 8"/>
    <property type="match status" value="1"/>
</dbReference>
<evidence type="ECO:0000259" key="2">
    <source>
        <dbReference type="PROSITE" id="PS50033"/>
    </source>
</evidence>
<dbReference type="Pfam" id="PF00789">
    <property type="entry name" value="UBX"/>
    <property type="match status" value="1"/>
</dbReference>
<feature type="compositionally biased region" description="Basic and acidic residues" evidence="1">
    <location>
        <begin position="447"/>
        <end position="464"/>
    </location>
</feature>
<feature type="region of interest" description="Disordered" evidence="1">
    <location>
        <begin position="129"/>
        <end position="159"/>
    </location>
</feature>
<dbReference type="Proteomes" id="UP001222027">
    <property type="component" value="Unassembled WGS sequence"/>
</dbReference>
<dbReference type="InterPro" id="IPR009060">
    <property type="entry name" value="UBA-like_sf"/>
</dbReference>
<organism evidence="3 4">
    <name type="scientific">Ensete ventricosum</name>
    <name type="common">Abyssinian banana</name>
    <name type="synonym">Musa ensete</name>
    <dbReference type="NCBI Taxonomy" id="4639"/>
    <lineage>
        <taxon>Eukaryota</taxon>
        <taxon>Viridiplantae</taxon>
        <taxon>Streptophyta</taxon>
        <taxon>Embryophyta</taxon>
        <taxon>Tracheophyta</taxon>
        <taxon>Spermatophyta</taxon>
        <taxon>Magnoliopsida</taxon>
        <taxon>Liliopsida</taxon>
        <taxon>Zingiberales</taxon>
        <taxon>Musaceae</taxon>
        <taxon>Ensete</taxon>
    </lineage>
</organism>
<keyword evidence="4" id="KW-1185">Reference proteome</keyword>
<feature type="compositionally biased region" description="Basic and acidic residues" evidence="1">
    <location>
        <begin position="472"/>
        <end position="484"/>
    </location>
</feature>
<feature type="domain" description="UBX" evidence="2">
    <location>
        <begin position="507"/>
        <end position="585"/>
    </location>
</feature>
<dbReference type="SUPFAM" id="SSF46934">
    <property type="entry name" value="UBA-like"/>
    <property type="match status" value="1"/>
</dbReference>
<dbReference type="InterPro" id="IPR001012">
    <property type="entry name" value="UBX_dom"/>
</dbReference>
<reference evidence="3 4" key="1">
    <citation type="submission" date="2022-12" db="EMBL/GenBank/DDBJ databases">
        <title>Chromosome-scale assembly of the Ensete ventricosum genome.</title>
        <authorList>
            <person name="Dussert Y."/>
            <person name="Stocks J."/>
            <person name="Wendawek A."/>
            <person name="Woldeyes F."/>
            <person name="Nichols R.A."/>
            <person name="Borrell J.S."/>
        </authorList>
    </citation>
    <scope>NUCLEOTIDE SEQUENCE [LARGE SCALE GENOMIC DNA]</scope>
    <source>
        <strain evidence="4">cv. Maze</strain>
        <tissue evidence="3">Seeds</tissue>
    </source>
</reference>
<dbReference type="CDD" id="cd01767">
    <property type="entry name" value="UBX"/>
    <property type="match status" value="1"/>
</dbReference>
<dbReference type="PROSITE" id="PS50033">
    <property type="entry name" value="UBX"/>
    <property type="match status" value="1"/>
</dbReference>
<dbReference type="AlphaFoldDB" id="A0AAV8RRI5"/>
<dbReference type="SUPFAM" id="SSF54236">
    <property type="entry name" value="Ubiquitin-like"/>
    <property type="match status" value="1"/>
</dbReference>
<dbReference type="EMBL" id="JAQQAF010000001">
    <property type="protein sequence ID" value="KAJ8509883.1"/>
    <property type="molecule type" value="Genomic_DNA"/>
</dbReference>
<accession>A0AAV8RRI5</accession>
<sequence>MARPSQDAIETFVSITGAPEAVALQKLEEHGGDLNEAINAHFSEVDRVNANQRSAPHEDFMNIDDTLDNESPRPFIPSSSAAQDVNPFSLLDSKFGPMWGRSAGDAASGFPSHGPRVSHPREVREVPIDVKDDNGEPGASAIGPRIESFSGNETAHRPEIHDTVIIDDEDDEDIQSAHADHGAKASSDNSFGPHPGPTVSPLVDMSDYNNDIEEEMIRAAIEASKRETVQPDIHGHQKSPAPRATDLALAVSLSLKAAEQERALHKQGVYIGESPSFVEEENAGRVSALNGRHGFALAEPGTSSQVNSDEKNPIVLEETEDGEEHPLVRHRSNHVAPVDTESADSGQVGYSASSPPQHDIIDRHPQHNGDAFERDEWGGISSEEHDEALMLEAAMFGNVPDQTAYRIGYPHRQIPRPPSPTLTAQRLLREQQDDEYLAALQADREKELKAQREAEHRRLEEATAREAALQKQKHEEEEKHRKQLEEEELERMLAAKQASLPQEPSSDDENAVTLLVRMPNGSRRGRRFLKSDKLQFLFDYIDIGKVVKPASYRLVRPYPRRTFTNGESELSLSELSLTSKQEVLFMELI</sequence>
<dbReference type="CDD" id="cd14351">
    <property type="entry name" value="UBA_Ubx1_like"/>
    <property type="match status" value="1"/>
</dbReference>